<feature type="compositionally biased region" description="Low complexity" evidence="1">
    <location>
        <begin position="205"/>
        <end position="228"/>
    </location>
</feature>
<feature type="region of interest" description="Disordered" evidence="1">
    <location>
        <begin position="157"/>
        <end position="186"/>
    </location>
</feature>
<gene>
    <name evidence="2" type="ORF">AVDCRST_MAG19-4482</name>
</gene>
<accession>A0A6J4VQC9</accession>
<feature type="compositionally biased region" description="Pro residues" evidence="1">
    <location>
        <begin position="64"/>
        <end position="74"/>
    </location>
</feature>
<name>A0A6J4VQC9_9BACT</name>
<dbReference type="EMBL" id="CADCWL010000248">
    <property type="protein sequence ID" value="CAA9585026.1"/>
    <property type="molecule type" value="Genomic_DNA"/>
</dbReference>
<evidence type="ECO:0000313" key="2">
    <source>
        <dbReference type="EMBL" id="CAA9585026.1"/>
    </source>
</evidence>
<reference evidence="2" key="1">
    <citation type="submission" date="2020-02" db="EMBL/GenBank/DDBJ databases">
        <authorList>
            <person name="Meier V. D."/>
        </authorList>
    </citation>
    <scope>NUCLEOTIDE SEQUENCE</scope>
    <source>
        <strain evidence="2">AVDCRST_MAG19</strain>
    </source>
</reference>
<feature type="compositionally biased region" description="Low complexity" evidence="1">
    <location>
        <begin position="161"/>
        <end position="186"/>
    </location>
</feature>
<protein>
    <submittedName>
        <fullName evidence="2">Uncharacterized protein</fullName>
    </submittedName>
</protein>
<evidence type="ECO:0000256" key="1">
    <source>
        <dbReference type="SAM" id="MobiDB-lite"/>
    </source>
</evidence>
<feature type="region of interest" description="Disordered" evidence="1">
    <location>
        <begin position="41"/>
        <end position="97"/>
    </location>
</feature>
<organism evidence="2">
    <name type="scientific">uncultured Thermomicrobiales bacterium</name>
    <dbReference type="NCBI Taxonomy" id="1645740"/>
    <lineage>
        <taxon>Bacteria</taxon>
        <taxon>Pseudomonadati</taxon>
        <taxon>Thermomicrobiota</taxon>
        <taxon>Thermomicrobia</taxon>
        <taxon>Thermomicrobiales</taxon>
        <taxon>environmental samples</taxon>
    </lineage>
</organism>
<feature type="region of interest" description="Disordered" evidence="1">
    <location>
        <begin position="205"/>
        <end position="238"/>
    </location>
</feature>
<feature type="compositionally biased region" description="Pro residues" evidence="1">
    <location>
        <begin position="229"/>
        <end position="238"/>
    </location>
</feature>
<sequence length="238" mass="24923">MQTTPPPVVRTHWQAFPYWSLPHVGLVGSLPQKGTAVALAQAPQTPGVPPPPQVRPSVQLPLWQAPPQPSPAPQALPAQSGTQGTHPPSWQVPPSPQLTPSVLFRSAHLPVLVQTAFRHGSVAAGWGHCPARVQRQVVRQSPEQHWPSRLQITPGWRQPWSAAARRAGRPRAAPRAPPASSRNAPRLGRFPASALVHASNLVPSILASSSPGPAPASRGGLPRAAPSSGPTPAPAAAS</sequence>
<dbReference type="AlphaFoldDB" id="A0A6J4VQC9"/>
<proteinExistence type="predicted"/>